<dbReference type="AlphaFoldDB" id="M1YM42"/>
<evidence type="ECO:0000313" key="2">
    <source>
        <dbReference type="EMBL" id="CCQ91558.1"/>
    </source>
</evidence>
<dbReference type="Pfam" id="PF12697">
    <property type="entry name" value="Abhydrolase_6"/>
    <property type="match status" value="1"/>
</dbReference>
<dbReference type="Proteomes" id="UP000011704">
    <property type="component" value="Unassembled WGS sequence"/>
</dbReference>
<dbReference type="InParanoid" id="M1YM42"/>
<dbReference type="HOGENOM" id="CLU_1223681_0_0_0"/>
<proteinExistence type="predicted"/>
<dbReference type="InterPro" id="IPR029058">
    <property type="entry name" value="AB_hydrolase_fold"/>
</dbReference>
<dbReference type="EMBL" id="CAQJ01000081">
    <property type="protein sequence ID" value="CCQ91558.1"/>
    <property type="molecule type" value="Genomic_DNA"/>
</dbReference>
<accession>M1YM42</accession>
<keyword evidence="3" id="KW-1185">Reference proteome</keyword>
<dbReference type="InterPro" id="IPR000073">
    <property type="entry name" value="AB_hydrolase_1"/>
</dbReference>
<dbReference type="SUPFAM" id="SSF53474">
    <property type="entry name" value="alpha/beta-Hydrolases"/>
    <property type="match status" value="1"/>
</dbReference>
<organism evidence="2 3">
    <name type="scientific">Nitrospina gracilis (strain 3/211)</name>
    <dbReference type="NCBI Taxonomy" id="1266370"/>
    <lineage>
        <taxon>Bacteria</taxon>
        <taxon>Pseudomonadati</taxon>
        <taxon>Nitrospinota/Tectimicrobiota group</taxon>
        <taxon>Nitrospinota</taxon>
        <taxon>Nitrospinia</taxon>
        <taxon>Nitrospinales</taxon>
        <taxon>Nitrospinaceae</taxon>
        <taxon>Nitrospina</taxon>
    </lineage>
</organism>
<protein>
    <recommendedName>
        <fullName evidence="1">AB hydrolase-1 domain-containing protein</fullName>
    </recommendedName>
</protein>
<reference evidence="2 3" key="1">
    <citation type="journal article" date="2013" name="Front. Microbiol.">
        <title>The genome of Nitrospina gracilis illuminates the metabolism and evolution of the major marine nitrite oxidizer.</title>
        <authorList>
            <person name="Luecker S."/>
            <person name="Nowka B."/>
            <person name="Rattei T."/>
            <person name="Spieck E."/>
            <person name="and Daims H."/>
        </authorList>
    </citation>
    <scope>NUCLEOTIDE SEQUENCE [LARGE SCALE GENOMIC DNA]</scope>
    <source>
        <strain evidence="2 3">3/211</strain>
    </source>
</reference>
<feature type="domain" description="AB hydrolase-1" evidence="1">
    <location>
        <begin position="12"/>
        <end position="201"/>
    </location>
</feature>
<dbReference type="OrthoDB" id="7165362at2"/>
<evidence type="ECO:0000313" key="3">
    <source>
        <dbReference type="Proteomes" id="UP000011704"/>
    </source>
</evidence>
<name>M1YM42_NITG3</name>
<dbReference type="RefSeq" id="WP_005010390.1">
    <property type="nucleotide sequence ID" value="NZ_HG422173.1"/>
</dbReference>
<gene>
    <name evidence="2" type="ORF">NITGR_730016</name>
</gene>
<sequence length="226" mass="24783">MPNGLTITLICGWAIPEDWLKELAQPFCPEATVHGVYPRDPFDAEEAKRILQTPAPDIVIGYSLGSLWLLHHREHLPEAAVKILMAPILAFKQEAGLSGKIPSAQLEFFLRTVERTPDLPTVLGDFMALGDIVLPPEAKNDIPERDTLLRGLQFLRDVTVSPDATAGFHAVLGDRDPFTDATALQPLVPSLEVVHDCGHHPEPLLQTIFQLAAVQERLAASSGKRI</sequence>
<comment type="caution">
    <text evidence="2">The sequence shown here is derived from an EMBL/GenBank/DDBJ whole genome shotgun (WGS) entry which is preliminary data.</text>
</comment>
<evidence type="ECO:0000259" key="1">
    <source>
        <dbReference type="Pfam" id="PF12697"/>
    </source>
</evidence>